<evidence type="ECO:0000256" key="6">
    <source>
        <dbReference type="ARBA" id="ARBA00030806"/>
    </source>
</evidence>
<dbReference type="Gene3D" id="3.40.309.10">
    <property type="entry name" value="Aldehyde Dehydrogenase, Chain A, domain 2"/>
    <property type="match status" value="1"/>
</dbReference>
<feature type="domain" description="Aldehyde dehydrogenase" evidence="12">
    <location>
        <begin position="31"/>
        <end position="493"/>
    </location>
</feature>
<evidence type="ECO:0000256" key="11">
    <source>
        <dbReference type="RuleBase" id="RU003345"/>
    </source>
</evidence>
<dbReference type="FunFam" id="3.40.309.10:FF:000004">
    <property type="entry name" value="Succinate-semialdehyde dehydrogenase I"/>
    <property type="match status" value="1"/>
</dbReference>
<comment type="catalytic activity">
    <reaction evidence="7">
        <text>succinate semialdehyde + NADP(+) + H2O = succinate + NADPH + 2 H(+)</text>
        <dbReference type="Rhea" id="RHEA:13213"/>
        <dbReference type="ChEBI" id="CHEBI:15377"/>
        <dbReference type="ChEBI" id="CHEBI:15378"/>
        <dbReference type="ChEBI" id="CHEBI:30031"/>
        <dbReference type="ChEBI" id="CHEBI:57706"/>
        <dbReference type="ChEBI" id="CHEBI:57783"/>
        <dbReference type="ChEBI" id="CHEBI:58349"/>
        <dbReference type="EC" id="1.2.1.16"/>
    </reaction>
</comment>
<dbReference type="AlphaFoldDB" id="W9J8N1"/>
<evidence type="ECO:0000256" key="7">
    <source>
        <dbReference type="ARBA" id="ARBA00050387"/>
    </source>
</evidence>
<dbReference type="InterPro" id="IPR015590">
    <property type="entry name" value="Aldehyde_DH_dom"/>
</dbReference>
<dbReference type="GO" id="GO:0005737">
    <property type="term" value="C:cytoplasm"/>
    <property type="evidence" value="ECO:0007669"/>
    <property type="project" value="TreeGrafter"/>
</dbReference>
<evidence type="ECO:0000256" key="10">
    <source>
        <dbReference type="PROSITE-ProRule" id="PRU10007"/>
    </source>
</evidence>
<reference evidence="13" key="2">
    <citation type="submission" date="2012-06" db="EMBL/GenBank/DDBJ databases">
        <title>Annotation of the Genome Sequence of Fusarium oxysporum Fo47.</title>
        <authorList>
            <consortium name="The Broad Institute Genomics Platform"/>
            <person name="Ma L.-J."/>
            <person name="Corby-Kistler H."/>
            <person name="Broz K."/>
            <person name="Gale L.R."/>
            <person name="Jonkers W."/>
            <person name="O'Donnell K."/>
            <person name="Ploetz R."/>
            <person name="Steinberg C."/>
            <person name="Schwartz D.C."/>
            <person name="VanEtten H."/>
            <person name="Zhou S."/>
            <person name="Young S.K."/>
            <person name="Zeng Q."/>
            <person name="Gargeya S."/>
            <person name="Fitzgerald M."/>
            <person name="Abouelleil A."/>
            <person name="Alvarado L."/>
            <person name="Chapman S.B."/>
            <person name="Gainer-Dewar J."/>
            <person name="Goldberg J."/>
            <person name="Griggs A."/>
            <person name="Gujja S."/>
            <person name="Hansen M."/>
            <person name="Howarth C."/>
            <person name="Imamovic A."/>
            <person name="Ireland A."/>
            <person name="Larimer J."/>
            <person name="McCowan C."/>
            <person name="Murphy C."/>
            <person name="Pearson M."/>
            <person name="Poon T.W."/>
            <person name="Priest M."/>
            <person name="Roberts A."/>
            <person name="Saif S."/>
            <person name="Shea T."/>
            <person name="Sykes S."/>
            <person name="Wortman J."/>
            <person name="Nusbaum C."/>
            <person name="Birren B."/>
        </authorList>
    </citation>
    <scope>NUCLEOTIDE SEQUENCE</scope>
    <source>
        <strain evidence="13">Fo47</strain>
    </source>
</reference>
<evidence type="ECO:0000313" key="13">
    <source>
        <dbReference type="EMBL" id="EWZ28392.1"/>
    </source>
</evidence>
<dbReference type="Gene3D" id="3.40.605.10">
    <property type="entry name" value="Aldehyde Dehydrogenase, Chain A, domain 1"/>
    <property type="match status" value="1"/>
</dbReference>
<dbReference type="PROSITE" id="PS00687">
    <property type="entry name" value="ALDEHYDE_DEHYDR_GLU"/>
    <property type="match status" value="1"/>
</dbReference>
<accession>W9J8N1</accession>
<evidence type="ECO:0000256" key="4">
    <source>
        <dbReference type="ARBA" id="ARBA00019842"/>
    </source>
</evidence>
<evidence type="ECO:0000256" key="3">
    <source>
        <dbReference type="ARBA" id="ARBA00013051"/>
    </source>
</evidence>
<evidence type="ECO:0000256" key="1">
    <source>
        <dbReference type="ARBA" id="ARBA00005176"/>
    </source>
</evidence>
<comment type="catalytic activity">
    <reaction evidence="8">
        <text>succinate semialdehyde + NAD(+) + H2O = succinate + NADH + 2 H(+)</text>
        <dbReference type="Rhea" id="RHEA:13217"/>
        <dbReference type="ChEBI" id="CHEBI:15377"/>
        <dbReference type="ChEBI" id="CHEBI:15378"/>
        <dbReference type="ChEBI" id="CHEBI:30031"/>
        <dbReference type="ChEBI" id="CHEBI:57540"/>
        <dbReference type="ChEBI" id="CHEBI:57706"/>
        <dbReference type="ChEBI" id="CHEBI:57945"/>
        <dbReference type="EC" id="1.2.1.16"/>
    </reaction>
</comment>
<dbReference type="HOGENOM" id="CLU_005391_5_1_1"/>
<feature type="active site" evidence="10">
    <location>
        <position position="268"/>
    </location>
</feature>
<dbReference type="EC" id="1.2.1.24" evidence="3"/>
<dbReference type="EMBL" id="JH717925">
    <property type="protein sequence ID" value="EWZ28392.1"/>
    <property type="molecule type" value="Genomic_DNA"/>
</dbReference>
<gene>
    <name evidence="13" type="ORF">FOZG_17877</name>
</gene>
<dbReference type="CDD" id="cd07103">
    <property type="entry name" value="ALDH_F5_SSADH_GabD"/>
    <property type="match status" value="1"/>
</dbReference>
<dbReference type="PANTHER" id="PTHR43353:SF5">
    <property type="entry name" value="SUCCINATE-SEMIALDEHYDE DEHYDROGENASE, MITOCHONDRIAL"/>
    <property type="match status" value="1"/>
</dbReference>
<organism evidence="13">
    <name type="scientific">Fusarium oxysporum Fo47</name>
    <dbReference type="NCBI Taxonomy" id="660027"/>
    <lineage>
        <taxon>Eukaryota</taxon>
        <taxon>Fungi</taxon>
        <taxon>Dikarya</taxon>
        <taxon>Ascomycota</taxon>
        <taxon>Pezizomycotina</taxon>
        <taxon>Sordariomycetes</taxon>
        <taxon>Hypocreomycetidae</taxon>
        <taxon>Hypocreales</taxon>
        <taxon>Nectriaceae</taxon>
        <taxon>Fusarium</taxon>
        <taxon>Fusarium oxysporum species complex</taxon>
    </lineage>
</organism>
<name>W9J8N1_FUSOX</name>
<dbReference type="InterPro" id="IPR016162">
    <property type="entry name" value="Ald_DH_N"/>
</dbReference>
<reference evidence="13" key="1">
    <citation type="submission" date="2011-06" db="EMBL/GenBank/DDBJ databases">
        <title>The Genome Sequence of Fusarium oxysporum Fo47.</title>
        <authorList>
            <consortium name="The Broad Institute Genome Sequencing Platform"/>
            <person name="Ma L.-J."/>
            <person name="Gale L.R."/>
            <person name="Schwartz D.C."/>
            <person name="Zhou S."/>
            <person name="Corby-Kistler H."/>
            <person name="Young S.K."/>
            <person name="Zeng Q."/>
            <person name="Gargeya S."/>
            <person name="Fitzgerald M."/>
            <person name="Haas B."/>
            <person name="Abouelleil A."/>
            <person name="Alvarado L."/>
            <person name="Arachchi H.M."/>
            <person name="Berlin A."/>
            <person name="Brown A."/>
            <person name="Chapman S.B."/>
            <person name="Chen Z."/>
            <person name="Dunbar C."/>
            <person name="Freedman E."/>
            <person name="Gearin G."/>
            <person name="Gellesch M."/>
            <person name="Goldberg J."/>
            <person name="Griggs A."/>
            <person name="Gujja S."/>
            <person name="Heiman D."/>
            <person name="Howarth C."/>
            <person name="Larson L."/>
            <person name="Lui A."/>
            <person name="MacDonald P.J.P."/>
            <person name="Mehta T."/>
            <person name="Montmayeur A."/>
            <person name="Murphy C."/>
            <person name="Neiman D."/>
            <person name="Pearson M."/>
            <person name="Priest M."/>
            <person name="Roberts A."/>
            <person name="Saif S."/>
            <person name="Shea T."/>
            <person name="Shenoy N."/>
            <person name="Sisk P."/>
            <person name="Stolte C."/>
            <person name="Sykes S."/>
            <person name="Wortman J."/>
            <person name="Nusbaum C."/>
            <person name="Birren B."/>
        </authorList>
    </citation>
    <scope>NUCLEOTIDE SEQUENCE [LARGE SCALE GENOMIC DNA]</scope>
    <source>
        <strain evidence="13">Fo47</strain>
    </source>
</reference>
<comment type="similarity">
    <text evidence="2 11">Belongs to the aldehyde dehydrogenase family.</text>
</comment>
<evidence type="ECO:0000259" key="12">
    <source>
        <dbReference type="Pfam" id="PF00171"/>
    </source>
</evidence>
<evidence type="ECO:0000256" key="5">
    <source>
        <dbReference type="ARBA" id="ARBA00023002"/>
    </source>
</evidence>
<dbReference type="InterPro" id="IPR016163">
    <property type="entry name" value="Ald_DH_C"/>
</dbReference>
<dbReference type="Proteomes" id="UP000030766">
    <property type="component" value="Unassembled WGS sequence"/>
</dbReference>
<dbReference type="InterPro" id="IPR016161">
    <property type="entry name" value="Ald_DH/histidinol_DH"/>
</dbReference>
<evidence type="ECO:0000256" key="9">
    <source>
        <dbReference type="ARBA" id="ARBA00067047"/>
    </source>
</evidence>
<dbReference type="GO" id="GO:0009450">
    <property type="term" value="P:gamma-aminobutyric acid catabolic process"/>
    <property type="evidence" value="ECO:0007669"/>
    <property type="project" value="TreeGrafter"/>
</dbReference>
<evidence type="ECO:0000256" key="2">
    <source>
        <dbReference type="ARBA" id="ARBA00009986"/>
    </source>
</evidence>
<comment type="pathway">
    <text evidence="1">Amino-acid degradation; 4-aminobutanoate degradation.</text>
</comment>
<keyword evidence="5 11" id="KW-0560">Oxidoreductase</keyword>
<dbReference type="GO" id="GO:0004777">
    <property type="term" value="F:succinate-semialdehyde dehydrogenase (NAD+) activity"/>
    <property type="evidence" value="ECO:0007669"/>
    <property type="project" value="UniProtKB-EC"/>
</dbReference>
<dbReference type="InterPro" id="IPR016160">
    <property type="entry name" value="Ald_DH_CS_CYS"/>
</dbReference>
<dbReference type="PROSITE" id="PS00070">
    <property type="entry name" value="ALDEHYDE_DEHYDR_CYS"/>
    <property type="match status" value="1"/>
</dbReference>
<dbReference type="SUPFAM" id="SSF53720">
    <property type="entry name" value="ALDH-like"/>
    <property type="match status" value="1"/>
</dbReference>
<dbReference type="EC" id="1.2.1.16" evidence="9"/>
<dbReference type="Pfam" id="PF00171">
    <property type="entry name" value="Aldedh"/>
    <property type="match status" value="1"/>
</dbReference>
<sequence>MASLASQAARFGCKLNDASLLTTQGFIDGQWQDAPSGESFPVYEPASATVLSNCSSFSRRDIIRAITSANKAQKRFHALTTASKRGVLLRKWNDLILHNSDDLAQILMLENGKTFEEAKNEIIYAASYVAWFAEEATRSYGDIIPSSIPGATLFTVKEPIGVCGIITPWNFPAAMITRKVAPALAAGCSVVVKPPSETPFTALALTRLAMKAGIPPDCIQVVPTRDRSAASELASNPLVRKLSFTGSTNVGKMLAGLASKTMKKLSMELGGNAAFIVFEDADLDLAVEGAMKAKFRASGQTCVCANRLFVHASVVDEFCKCLAEKVAQLKLGFGLHQGVTQGPLINKSALEKVAWHVQDALNLGGELVFGGKRPAELGDGYFFQPTIIKNATMVMAVARDETFGPLAAVFSFNSEQEVIQLANSTEFGLAGYFYSRDIHRVFRVAQALEVGMVGVNTGVISAAESPFGGVKESGYGREGSKYGLAEYQVLKSVTVRSGKL</sequence>
<dbReference type="PANTHER" id="PTHR43353">
    <property type="entry name" value="SUCCINATE-SEMIALDEHYDE DEHYDROGENASE, MITOCHONDRIAL"/>
    <property type="match status" value="1"/>
</dbReference>
<dbReference type="VEuPathDB" id="FungiDB:FOZG_17877"/>
<dbReference type="InterPro" id="IPR050740">
    <property type="entry name" value="Aldehyde_DH_Superfamily"/>
</dbReference>
<protein>
    <recommendedName>
        <fullName evidence="4">Succinate-semialdehyde dehydrogenase, mitochondrial</fullName>
        <ecNumber evidence="9">1.2.1.16</ecNumber>
        <ecNumber evidence="3">1.2.1.24</ecNumber>
    </recommendedName>
    <alternativeName>
        <fullName evidence="6">NAD(+)-dependent succinic semialdehyde dehydrogenase</fullName>
    </alternativeName>
</protein>
<dbReference type="FunFam" id="3.40.605.10:FF:000005">
    <property type="entry name" value="Succinate-semialdehyde dehydrogenase I"/>
    <property type="match status" value="1"/>
</dbReference>
<dbReference type="InterPro" id="IPR029510">
    <property type="entry name" value="Ald_DH_CS_GLU"/>
</dbReference>
<evidence type="ECO:0000256" key="8">
    <source>
        <dbReference type="ARBA" id="ARBA00052698"/>
    </source>
</evidence>
<proteinExistence type="inferred from homology"/>